<sequence>MSAPAGATPDTPASAVTAALTLPAAAATAASAPAATPAVPPVPHIALLLPLKSPYYAKAADAVRQGFLAAASKEVHSLPVRVYPCTDEAAEVVALYQQALANGAMAVAGPLTRSGVAALAANPSLTTPTLAMNLMDGTRTDHLYFFGLPAETEARQAAQRATAAGLLSATVVSTNTALSKRLAQAFSDEWQRAGGILQSEIIYTGDATPLKELSQDPGTSVFLAAEADQARLLRPYINSTIPVYATSQVFTGNANTLANYDLADVRFYDMPWMLQPDHPAVMIYPRAVPALPPDMDRLYALGIDAYRLLQVLYEHDPANTLPLDGVTGKITQNGHLFQREGILAVMRQGQAVPVDSKSRP</sequence>
<dbReference type="SUPFAM" id="SSF53822">
    <property type="entry name" value="Periplasmic binding protein-like I"/>
    <property type="match status" value="1"/>
</dbReference>
<dbReference type="Pfam" id="PF04348">
    <property type="entry name" value="LppC"/>
    <property type="match status" value="2"/>
</dbReference>
<dbReference type="PANTHER" id="PTHR38038:SF1">
    <property type="entry name" value="PENICILLIN-BINDING PROTEIN ACTIVATOR LPOA"/>
    <property type="match status" value="1"/>
</dbReference>
<dbReference type="GO" id="GO:0030234">
    <property type="term" value="F:enzyme regulator activity"/>
    <property type="evidence" value="ECO:0007669"/>
    <property type="project" value="TreeGrafter"/>
</dbReference>
<proteinExistence type="predicted"/>
<gene>
    <name evidence="2" type="primary">lpoA_1</name>
    <name evidence="2" type="ORF">GALL_28170</name>
</gene>
<dbReference type="EMBL" id="MLJW01000006">
    <property type="protein sequence ID" value="OIR16996.1"/>
    <property type="molecule type" value="Genomic_DNA"/>
</dbReference>
<dbReference type="GO" id="GO:0009252">
    <property type="term" value="P:peptidoglycan biosynthetic process"/>
    <property type="evidence" value="ECO:0007669"/>
    <property type="project" value="TreeGrafter"/>
</dbReference>
<evidence type="ECO:0000313" key="2">
    <source>
        <dbReference type="EMBL" id="OIR16996.1"/>
    </source>
</evidence>
<dbReference type="AlphaFoldDB" id="A0A1J5TTA5"/>
<dbReference type="CDD" id="cd06339">
    <property type="entry name" value="PBP1_YraM_LppC_lipoprotein-like"/>
    <property type="match status" value="1"/>
</dbReference>
<dbReference type="Gene3D" id="3.40.50.2300">
    <property type="match status" value="2"/>
</dbReference>
<dbReference type="InterPro" id="IPR028082">
    <property type="entry name" value="Peripla_BP_I"/>
</dbReference>
<protein>
    <submittedName>
        <fullName evidence="2">Penicillin-binding protein activator LpoA</fullName>
    </submittedName>
</protein>
<name>A0A1J5TTA5_9ZZZZ</name>
<reference evidence="2" key="1">
    <citation type="submission" date="2016-10" db="EMBL/GenBank/DDBJ databases">
        <title>Sequence of Gallionella enrichment culture.</title>
        <authorList>
            <person name="Poehlein A."/>
            <person name="Muehling M."/>
            <person name="Daniel R."/>
        </authorList>
    </citation>
    <scope>NUCLEOTIDE SEQUENCE</scope>
</reference>
<accession>A0A1J5TTA5</accession>
<organism evidence="2">
    <name type="scientific">mine drainage metagenome</name>
    <dbReference type="NCBI Taxonomy" id="410659"/>
    <lineage>
        <taxon>unclassified sequences</taxon>
        <taxon>metagenomes</taxon>
        <taxon>ecological metagenomes</taxon>
    </lineage>
</organism>
<dbReference type="PANTHER" id="PTHR38038">
    <property type="entry name" value="PENICILLIN-BINDING PROTEIN ACTIVATOR LPOA"/>
    <property type="match status" value="1"/>
</dbReference>
<dbReference type="InterPro" id="IPR007443">
    <property type="entry name" value="LpoA"/>
</dbReference>
<keyword evidence="1" id="KW-0472">Membrane</keyword>
<dbReference type="GO" id="GO:0031241">
    <property type="term" value="C:periplasmic side of cell outer membrane"/>
    <property type="evidence" value="ECO:0007669"/>
    <property type="project" value="TreeGrafter"/>
</dbReference>
<evidence type="ECO:0000256" key="1">
    <source>
        <dbReference type="ARBA" id="ARBA00023136"/>
    </source>
</evidence>
<comment type="caution">
    <text evidence="2">The sequence shown here is derived from an EMBL/GenBank/DDBJ whole genome shotgun (WGS) entry which is preliminary data.</text>
</comment>